<reference evidence="7 8" key="1">
    <citation type="journal article" date="2003" name="DNA Res.">
        <title>Complete genome structure of Gloeobacter violaceus PCC 7421, a cyanobacterium that lacks thylakoids.</title>
        <authorList>
            <person name="Nakamura Y."/>
            <person name="Kaneko T."/>
            <person name="Sato S."/>
            <person name="Mimuro M."/>
            <person name="Miyashita H."/>
            <person name="Tsuchiya T."/>
            <person name="Sasamoto S."/>
            <person name="Watanabe A."/>
            <person name="Kawashima K."/>
            <person name="Kishida Y."/>
            <person name="Kiyokawa C."/>
            <person name="Kohara M."/>
            <person name="Matsumoto M."/>
            <person name="Matsuno A."/>
            <person name="Nakazaki N."/>
            <person name="Shimpo S."/>
            <person name="Takeuchi C."/>
            <person name="Yamada M."/>
            <person name="Tabata S."/>
        </authorList>
    </citation>
    <scope>NUCLEOTIDE SEQUENCE [LARGE SCALE GENOMIC DNA]</scope>
    <source>
        <strain evidence="8">ATCC 29082 / PCC 7421</strain>
    </source>
</reference>
<dbReference type="AlphaFoldDB" id="Q7NIS3"/>
<reference evidence="7 8" key="2">
    <citation type="journal article" date="2003" name="DNA Res.">
        <title>Complete genome structure of Gloeobacter violaceus PCC 7421, a cyanobacterium that lacks thylakoids (supplement).</title>
        <authorList>
            <person name="Nakamura Y."/>
            <person name="Kaneko T."/>
            <person name="Sato S."/>
            <person name="Mimuro M."/>
            <person name="Miyashita H."/>
            <person name="Tsuchiya T."/>
            <person name="Sasamoto S."/>
            <person name="Watanabe A."/>
            <person name="Kawashima K."/>
            <person name="Kishida Y."/>
            <person name="Kiyokawa C."/>
            <person name="Kohara M."/>
            <person name="Matsumoto M."/>
            <person name="Matsuno A."/>
            <person name="Nakazaki N."/>
            <person name="Shimpo S."/>
            <person name="Takeuchi C."/>
            <person name="Yamada M."/>
            <person name="Tabata S."/>
        </authorList>
    </citation>
    <scope>NUCLEOTIDE SEQUENCE [LARGE SCALE GENOMIC DNA]</scope>
    <source>
        <strain evidence="8">ATCC 29082 / PCC 7421</strain>
    </source>
</reference>
<dbReference type="InParanoid" id="Q7NIS3"/>
<keyword evidence="8" id="KW-1185">Reference proteome</keyword>
<dbReference type="GO" id="GO:0016887">
    <property type="term" value="F:ATP hydrolysis activity"/>
    <property type="evidence" value="ECO:0007669"/>
    <property type="project" value="InterPro"/>
</dbReference>
<dbReference type="FunFam" id="3.40.50.300:FF:000137">
    <property type="entry name" value="Replication-associated recombination protein A"/>
    <property type="match status" value="1"/>
</dbReference>
<dbReference type="GO" id="GO:0003677">
    <property type="term" value="F:DNA binding"/>
    <property type="evidence" value="ECO:0007669"/>
    <property type="project" value="InterPro"/>
</dbReference>
<dbReference type="GO" id="GO:0008047">
    <property type="term" value="F:enzyme activator activity"/>
    <property type="evidence" value="ECO:0000318"/>
    <property type="project" value="GO_Central"/>
</dbReference>
<feature type="domain" description="AAA+ ATPase" evidence="6">
    <location>
        <begin position="64"/>
        <end position="185"/>
    </location>
</feature>
<dbReference type="HOGENOM" id="CLU_018046_0_2_3"/>
<dbReference type="GO" id="GO:0000731">
    <property type="term" value="P:DNA synthesis involved in DNA repair"/>
    <property type="evidence" value="ECO:0000318"/>
    <property type="project" value="GO_Central"/>
</dbReference>
<dbReference type="SUPFAM" id="SSF48019">
    <property type="entry name" value="post-AAA+ oligomerization domain-like"/>
    <property type="match status" value="1"/>
</dbReference>
<evidence type="ECO:0000256" key="2">
    <source>
        <dbReference type="ARBA" id="ARBA00008959"/>
    </source>
</evidence>
<accession>Q7NIS3</accession>
<dbReference type="Pfam" id="PF00004">
    <property type="entry name" value="AAA"/>
    <property type="match status" value="1"/>
</dbReference>
<dbReference type="EMBL" id="BA000045">
    <property type="protein sequence ID" value="BAC90050.1"/>
    <property type="molecule type" value="Genomic_DNA"/>
</dbReference>
<dbReference type="SUPFAM" id="SSF52540">
    <property type="entry name" value="P-loop containing nucleoside triphosphate hydrolases"/>
    <property type="match status" value="1"/>
</dbReference>
<dbReference type="InterPro" id="IPR029063">
    <property type="entry name" value="SAM-dependent_MTases_sf"/>
</dbReference>
<dbReference type="GO" id="GO:0005524">
    <property type="term" value="F:ATP binding"/>
    <property type="evidence" value="ECO:0007669"/>
    <property type="project" value="UniProtKB-KW"/>
</dbReference>
<evidence type="ECO:0000313" key="8">
    <source>
        <dbReference type="Proteomes" id="UP000000557"/>
    </source>
</evidence>
<dbReference type="Gene3D" id="1.10.8.60">
    <property type="match status" value="1"/>
</dbReference>
<dbReference type="GO" id="GO:0006261">
    <property type="term" value="P:DNA-templated DNA replication"/>
    <property type="evidence" value="ECO:0000318"/>
    <property type="project" value="GO_Central"/>
</dbReference>
<dbReference type="NCBIfam" id="NF009883">
    <property type="entry name" value="PRK13341.1-4"/>
    <property type="match status" value="1"/>
</dbReference>
<evidence type="ECO:0000256" key="3">
    <source>
        <dbReference type="ARBA" id="ARBA00022705"/>
    </source>
</evidence>
<dbReference type="CDD" id="cd00009">
    <property type="entry name" value="AAA"/>
    <property type="match status" value="1"/>
</dbReference>
<dbReference type="FunCoup" id="Q7NIS3">
    <property type="interactions" value="206"/>
</dbReference>
<name>Q7NIS3_GLOVI</name>
<dbReference type="Pfam" id="PF16193">
    <property type="entry name" value="AAA_assoc_2"/>
    <property type="match status" value="1"/>
</dbReference>
<dbReference type="PhylomeDB" id="Q7NIS3"/>
<dbReference type="STRING" id="251221.gene:10759603"/>
<dbReference type="PATRIC" id="fig|251221.4.peg.2144"/>
<dbReference type="Gene3D" id="1.20.272.10">
    <property type="match status" value="1"/>
</dbReference>
<dbReference type="CDD" id="cd18139">
    <property type="entry name" value="HLD_clamp_RarA"/>
    <property type="match status" value="1"/>
</dbReference>
<dbReference type="InterPro" id="IPR021886">
    <property type="entry name" value="MgsA_C"/>
</dbReference>
<dbReference type="Gene3D" id="3.40.50.300">
    <property type="entry name" value="P-loop containing nucleotide triphosphate hydrolases"/>
    <property type="match status" value="1"/>
</dbReference>
<comment type="similarity">
    <text evidence="2">Belongs to the AAA ATPase family. RarA/MGS1/WRNIP1 subfamily.</text>
</comment>
<evidence type="ECO:0000256" key="1">
    <source>
        <dbReference type="ARBA" id="ARBA00002393"/>
    </source>
</evidence>
<dbReference type="EnsemblBacteria" id="BAC90050">
    <property type="protein sequence ID" value="BAC90050"/>
    <property type="gene ID" value="BAC90050"/>
</dbReference>
<dbReference type="PANTHER" id="PTHR13779">
    <property type="entry name" value="WERNER HELICASE-INTERACTING PROTEIN 1 FAMILY MEMBER"/>
    <property type="match status" value="1"/>
</dbReference>
<dbReference type="FunFam" id="1.20.272.10:FF:000001">
    <property type="entry name" value="Putative AAA family ATPase"/>
    <property type="match status" value="1"/>
</dbReference>
<dbReference type="KEGG" id="gvi:glr2109"/>
<dbReference type="FunFam" id="1.10.8.60:FF:000195">
    <property type="entry name" value="AAA-type ATPase family protein"/>
    <property type="match status" value="1"/>
</dbReference>
<dbReference type="InterPro" id="IPR003593">
    <property type="entry name" value="AAA+_ATPase"/>
</dbReference>
<proteinExistence type="inferred from homology"/>
<dbReference type="eggNOG" id="COG2256">
    <property type="taxonomic scope" value="Bacteria"/>
</dbReference>
<dbReference type="InterPro" id="IPR032423">
    <property type="entry name" value="AAA_assoc_2"/>
</dbReference>
<evidence type="ECO:0000256" key="4">
    <source>
        <dbReference type="ARBA" id="ARBA00022741"/>
    </source>
</evidence>
<keyword evidence="5" id="KW-0067">ATP-binding</keyword>
<keyword evidence="3" id="KW-0235">DNA replication</keyword>
<dbReference type="Gene3D" id="3.40.50.150">
    <property type="entry name" value="Vaccinia Virus protein VP39"/>
    <property type="match status" value="1"/>
</dbReference>
<dbReference type="NCBIfam" id="NF009881">
    <property type="entry name" value="PRK13341.1-2"/>
    <property type="match status" value="1"/>
</dbReference>
<dbReference type="SUPFAM" id="SSF53335">
    <property type="entry name" value="S-adenosyl-L-methionine-dependent methyltransferases"/>
    <property type="match status" value="1"/>
</dbReference>
<evidence type="ECO:0000313" key="7">
    <source>
        <dbReference type="EMBL" id="BAC90050.1"/>
    </source>
</evidence>
<organism evidence="7 8">
    <name type="scientific">Gloeobacter violaceus (strain ATCC 29082 / PCC 7421)</name>
    <dbReference type="NCBI Taxonomy" id="251221"/>
    <lineage>
        <taxon>Bacteria</taxon>
        <taxon>Bacillati</taxon>
        <taxon>Cyanobacteriota</taxon>
        <taxon>Cyanophyceae</taxon>
        <taxon>Gloeobacterales</taxon>
        <taxon>Gloeobacteraceae</taxon>
        <taxon>Gloeobacter</taxon>
    </lineage>
</organism>
<dbReference type="InterPro" id="IPR051314">
    <property type="entry name" value="AAA_ATPase_RarA/MGS1/WRNIP1"/>
</dbReference>
<evidence type="ECO:0000256" key="5">
    <source>
        <dbReference type="ARBA" id="ARBA00022840"/>
    </source>
</evidence>
<dbReference type="InterPro" id="IPR003959">
    <property type="entry name" value="ATPase_AAA_core"/>
</dbReference>
<protein>
    <submittedName>
        <fullName evidence="7">Glr2109 protein</fullName>
    </submittedName>
</protein>
<gene>
    <name evidence="7" type="ordered locus">glr2109</name>
</gene>
<dbReference type="SMART" id="SM00382">
    <property type="entry name" value="AAA"/>
    <property type="match status" value="1"/>
</dbReference>
<dbReference type="PANTHER" id="PTHR13779:SF7">
    <property type="entry name" value="ATPASE WRNIP1"/>
    <property type="match status" value="1"/>
</dbReference>
<sequence>MEGRKYPSLLRLNVDLFERHREQQQAAEAPLADRMRPRSLDQFVGQGHIVGPGRLLRRAIQADQLSSLIFYGPPGTGKTTLARIIAGTTRAHFIAINAVLAGVKDIREAIDEAKSRRGQFGRRTILFVDEVHRFNKSQQDALLPWIENGTIVLVGATTENPFFEVNKALVSRSRLFQLKLLESEDLRAVALQALADTERGYGKRNVRLDPEALAHLVDVAGGDARTLLNALELAVETTPADGDGAIRITLPVAEESIQRRAVLYDKEGDVHFDTISAYIKSLRGSDPDAALYWLARMIYAGEEPRFIFRRLLIQASEDVGLADPQALAVVVACAEAFDRVGMPEGRYHLAQATLYLATAPKSNSAMAFFDALAAVEGERASDIPNPLKDANRDKEGFGHGAGYLYPHAYRDHWVAQQYLPTSLQGQLFYQPGDQGYEAGIQAAVARRREAQLAALVETDSPERLSFGPADGPSERWLARAMGRQGEQLARLRDRIFELAAPERHHVILDAAAGSGLLTWEAIRRTPEGGVYARAANAADADALAEQAAALSPLRRPVILTAALEHLTAAVGQHSPGLRFERIVGRNLLKGTPHKIAVLTALQNLLAPRGVLVIAENMPSRGSRLWQLLDPAWLAADLYRRVVEAEELAFGDDPQLGWEPDDLQSVFEQAGLACEITSESVEGELRVSGPLLARWFARSHPRGAYAAQLARLLSPAEVESLEAIFRRQLLDRVVSWSSAVAYAVGRPV</sequence>
<evidence type="ECO:0000259" key="6">
    <source>
        <dbReference type="SMART" id="SM00382"/>
    </source>
</evidence>
<dbReference type="Pfam" id="PF12002">
    <property type="entry name" value="MgsA_C"/>
    <property type="match status" value="1"/>
</dbReference>
<dbReference type="Proteomes" id="UP000000557">
    <property type="component" value="Chromosome"/>
</dbReference>
<dbReference type="OrthoDB" id="9778364at2"/>
<dbReference type="Gene3D" id="1.10.3710.10">
    <property type="entry name" value="DNA polymerase III clamp loader subunits, C-terminal domain"/>
    <property type="match status" value="1"/>
</dbReference>
<dbReference type="InterPro" id="IPR027417">
    <property type="entry name" value="P-loop_NTPase"/>
</dbReference>
<keyword evidence="4" id="KW-0547">Nucleotide-binding</keyword>
<dbReference type="GO" id="GO:0017116">
    <property type="term" value="F:single-stranded DNA helicase activity"/>
    <property type="evidence" value="ECO:0000318"/>
    <property type="project" value="GO_Central"/>
</dbReference>
<comment type="function">
    <text evidence="1">DNA-dependent ATPase that plays important roles in cellular responses to stalled DNA replication processes.</text>
</comment>
<dbReference type="InterPro" id="IPR008921">
    <property type="entry name" value="DNA_pol3_clamp-load_cplx_C"/>
</dbReference>